<organism evidence="11">
    <name type="scientific">bioreactor metagenome</name>
    <dbReference type="NCBI Taxonomy" id="1076179"/>
    <lineage>
        <taxon>unclassified sequences</taxon>
        <taxon>metagenomes</taxon>
        <taxon>ecological metagenomes</taxon>
    </lineage>
</organism>
<dbReference type="SMART" id="SM00278">
    <property type="entry name" value="HhH1"/>
    <property type="match status" value="3"/>
</dbReference>
<dbReference type="EMBL" id="VSSQ01026170">
    <property type="protein sequence ID" value="MPM74743.1"/>
    <property type="molecule type" value="Genomic_DNA"/>
</dbReference>
<dbReference type="SUPFAM" id="SSF81301">
    <property type="entry name" value="Nucleotidyltransferase"/>
    <property type="match status" value="1"/>
</dbReference>
<dbReference type="GO" id="GO:0003887">
    <property type="term" value="F:DNA-directed DNA polymerase activity"/>
    <property type="evidence" value="ECO:0007669"/>
    <property type="project" value="UniProtKB-KW"/>
</dbReference>
<evidence type="ECO:0000259" key="9">
    <source>
        <dbReference type="SMART" id="SM00278"/>
    </source>
</evidence>
<evidence type="ECO:0000313" key="11">
    <source>
        <dbReference type="EMBL" id="MPM74743.1"/>
    </source>
</evidence>
<evidence type="ECO:0000259" key="10">
    <source>
        <dbReference type="SMART" id="SM00483"/>
    </source>
</evidence>
<evidence type="ECO:0000256" key="3">
    <source>
        <dbReference type="ARBA" id="ARBA00022634"/>
    </source>
</evidence>
<reference evidence="11" key="1">
    <citation type="submission" date="2019-08" db="EMBL/GenBank/DDBJ databases">
        <authorList>
            <person name="Kucharzyk K."/>
            <person name="Murdoch R.W."/>
            <person name="Higgins S."/>
            <person name="Loffler F."/>
        </authorList>
    </citation>
    <scope>NUCLEOTIDE SEQUENCE</scope>
</reference>
<feature type="domain" description="Helix-hairpin-helix DNA-binding motif class 1" evidence="9">
    <location>
        <begin position="113"/>
        <end position="132"/>
    </location>
</feature>
<dbReference type="InterPro" id="IPR010996">
    <property type="entry name" value="HHH_MUS81"/>
</dbReference>
<evidence type="ECO:0000256" key="7">
    <source>
        <dbReference type="ARBA" id="ARBA00022932"/>
    </source>
</evidence>
<name>A0A645CCV7_9ZZZZ</name>
<dbReference type="InterPro" id="IPR029398">
    <property type="entry name" value="PolB_thumb"/>
</dbReference>
<dbReference type="PANTHER" id="PTHR11276">
    <property type="entry name" value="DNA POLYMERASE TYPE-X FAMILY MEMBER"/>
    <property type="match status" value="1"/>
</dbReference>
<dbReference type="SMART" id="SM00483">
    <property type="entry name" value="POLXc"/>
    <property type="match status" value="1"/>
</dbReference>
<dbReference type="GO" id="GO:0004527">
    <property type="term" value="F:exonuclease activity"/>
    <property type="evidence" value="ECO:0007669"/>
    <property type="project" value="UniProtKB-KW"/>
</dbReference>
<accession>A0A645CCV7</accession>
<keyword evidence="7" id="KW-0239">DNA-directed DNA polymerase</keyword>
<keyword evidence="11" id="KW-0378">Hydrolase</keyword>
<keyword evidence="11" id="KW-0540">Nuclease</keyword>
<keyword evidence="5" id="KW-0548">Nucleotidyltransferase</keyword>
<dbReference type="Gene3D" id="3.30.210.10">
    <property type="entry name" value="DNA polymerase, thumb domain"/>
    <property type="match status" value="1"/>
</dbReference>
<dbReference type="InterPro" id="IPR022312">
    <property type="entry name" value="DNA_pol_X"/>
</dbReference>
<keyword evidence="6" id="KW-0235">DNA replication</keyword>
<dbReference type="Pfam" id="PF14716">
    <property type="entry name" value="HHH_8"/>
    <property type="match status" value="1"/>
</dbReference>
<evidence type="ECO:0000256" key="4">
    <source>
        <dbReference type="ARBA" id="ARBA00022679"/>
    </source>
</evidence>
<dbReference type="SUPFAM" id="SSF47802">
    <property type="entry name" value="DNA polymerase beta, N-terminal domain-like"/>
    <property type="match status" value="1"/>
</dbReference>
<dbReference type="InterPro" id="IPR002054">
    <property type="entry name" value="DNA-dir_DNA_pol_X"/>
</dbReference>
<keyword evidence="11" id="KW-0269">Exonuclease</keyword>
<dbReference type="PANTHER" id="PTHR11276:SF28">
    <property type="entry name" value="DNA POLYMERASE LAMBDA"/>
    <property type="match status" value="1"/>
</dbReference>
<protein>
    <recommendedName>
        <fullName evidence="2">DNA-directed DNA polymerase</fullName>
        <ecNumber evidence="2">2.7.7.7</ecNumber>
    </recommendedName>
</protein>
<dbReference type="Gene3D" id="1.10.150.110">
    <property type="entry name" value="DNA polymerase beta, N-terminal domain-like"/>
    <property type="match status" value="1"/>
</dbReference>
<feature type="domain" description="DNA-directed DNA polymerase X" evidence="10">
    <location>
        <begin position="8"/>
        <end position="316"/>
    </location>
</feature>
<keyword evidence="3" id="KW-0237">DNA synthesis</keyword>
<gene>
    <name evidence="11" type="primary">polX_3</name>
    <name evidence="11" type="ORF">SDC9_121732</name>
</gene>
<dbReference type="InterPro" id="IPR037160">
    <property type="entry name" value="DNA_Pol_thumb_sf"/>
</dbReference>
<evidence type="ECO:0000256" key="6">
    <source>
        <dbReference type="ARBA" id="ARBA00022705"/>
    </source>
</evidence>
<comment type="caution">
    <text evidence="11">The sequence shown here is derived from an EMBL/GenBank/DDBJ whole genome shotgun (WGS) entry which is preliminary data.</text>
</comment>
<dbReference type="GO" id="GO:0006281">
    <property type="term" value="P:DNA repair"/>
    <property type="evidence" value="ECO:0007669"/>
    <property type="project" value="InterPro"/>
</dbReference>
<dbReference type="AlphaFoldDB" id="A0A645CCV7"/>
<dbReference type="Gene3D" id="1.10.150.20">
    <property type="entry name" value="5' to 3' exonuclease, C-terminal subdomain"/>
    <property type="match status" value="1"/>
</dbReference>
<comment type="cofactor">
    <cofactor evidence="1">
        <name>Mg(2+)</name>
        <dbReference type="ChEBI" id="CHEBI:18420"/>
    </cofactor>
</comment>
<dbReference type="Pfam" id="PF14792">
    <property type="entry name" value="DNA_pol_B_palm"/>
    <property type="match status" value="1"/>
</dbReference>
<comment type="catalytic activity">
    <reaction evidence="8">
        <text>DNA(n) + a 2'-deoxyribonucleoside 5'-triphosphate = DNA(n+1) + diphosphate</text>
        <dbReference type="Rhea" id="RHEA:22508"/>
        <dbReference type="Rhea" id="RHEA-COMP:17339"/>
        <dbReference type="Rhea" id="RHEA-COMP:17340"/>
        <dbReference type="ChEBI" id="CHEBI:33019"/>
        <dbReference type="ChEBI" id="CHEBI:61560"/>
        <dbReference type="ChEBI" id="CHEBI:173112"/>
        <dbReference type="EC" id="2.7.7.7"/>
    </reaction>
</comment>
<dbReference type="InterPro" id="IPR027421">
    <property type="entry name" value="DNA_pol_lamdba_lyase_dom_sf"/>
</dbReference>
<sequence length="316" mass="34980">MQLPLSSQMNNQEIGKVFNFIAEVLAAQPGNQYRVRAYEDAGVFIEQQNHSLAEEYALLRQKEPEKAREIFREKLLAMPAIGESIADKLLELFETGNISSFQKYLKNVPAGVYPLVQLSGIGYKKASKLAEAFRLYSANMALEKLLAAAEAGKVRDLEGFGEKSELALIDLLQKQYQKKRIPYAEAKKEADELVQALSEIPALSQVTVLGSLRREAATVGDIDLGACAEDGAALRAALNQIPLIKKVLVAGDNMIRIYTIHDRQVDLKLSKATEWGSFLQHFTGSKEHNIRLREIALKKGLSLSEHGIKIKATGET</sequence>
<dbReference type="InterPro" id="IPR003583">
    <property type="entry name" value="Hlx-hairpin-Hlx_DNA-bd_motif"/>
</dbReference>
<feature type="domain" description="Helix-hairpin-helix DNA-binding motif class 1" evidence="9">
    <location>
        <begin position="152"/>
        <end position="171"/>
    </location>
</feature>
<dbReference type="Gene3D" id="3.30.460.10">
    <property type="entry name" value="Beta Polymerase, domain 2"/>
    <property type="match status" value="1"/>
</dbReference>
<dbReference type="GO" id="GO:0003677">
    <property type="term" value="F:DNA binding"/>
    <property type="evidence" value="ECO:0007669"/>
    <property type="project" value="InterPro"/>
</dbReference>
<evidence type="ECO:0000256" key="8">
    <source>
        <dbReference type="ARBA" id="ARBA00049244"/>
    </source>
</evidence>
<proteinExistence type="predicted"/>
<dbReference type="EC" id="2.7.7.7" evidence="2"/>
<keyword evidence="4" id="KW-0808">Transferase</keyword>
<dbReference type="Pfam" id="PF14791">
    <property type="entry name" value="DNA_pol_B_thumb"/>
    <property type="match status" value="1"/>
</dbReference>
<dbReference type="InterPro" id="IPR043519">
    <property type="entry name" value="NT_sf"/>
</dbReference>
<evidence type="ECO:0000256" key="5">
    <source>
        <dbReference type="ARBA" id="ARBA00022695"/>
    </source>
</evidence>
<evidence type="ECO:0000256" key="2">
    <source>
        <dbReference type="ARBA" id="ARBA00012417"/>
    </source>
</evidence>
<feature type="domain" description="Helix-hairpin-helix DNA-binding motif class 1" evidence="9">
    <location>
        <begin position="73"/>
        <end position="92"/>
    </location>
</feature>
<dbReference type="Pfam" id="PF14520">
    <property type="entry name" value="HHH_5"/>
    <property type="match status" value="1"/>
</dbReference>
<evidence type="ECO:0000256" key="1">
    <source>
        <dbReference type="ARBA" id="ARBA00001946"/>
    </source>
</evidence>
<dbReference type="InterPro" id="IPR028207">
    <property type="entry name" value="DNA_pol_B_palm_palm"/>
</dbReference>